<accession>A0ACB8SMN2</accession>
<evidence type="ECO:0000313" key="2">
    <source>
        <dbReference type="Proteomes" id="UP000814140"/>
    </source>
</evidence>
<reference evidence="1" key="2">
    <citation type="journal article" date="2022" name="New Phytol.">
        <title>Evolutionary transition to the ectomycorrhizal habit in the genomes of a hyperdiverse lineage of mushroom-forming fungi.</title>
        <authorList>
            <person name="Looney B."/>
            <person name="Miyauchi S."/>
            <person name="Morin E."/>
            <person name="Drula E."/>
            <person name="Courty P.E."/>
            <person name="Kohler A."/>
            <person name="Kuo A."/>
            <person name="LaButti K."/>
            <person name="Pangilinan J."/>
            <person name="Lipzen A."/>
            <person name="Riley R."/>
            <person name="Andreopoulos W."/>
            <person name="He G."/>
            <person name="Johnson J."/>
            <person name="Nolan M."/>
            <person name="Tritt A."/>
            <person name="Barry K.W."/>
            <person name="Grigoriev I.V."/>
            <person name="Nagy L.G."/>
            <person name="Hibbett D."/>
            <person name="Henrissat B."/>
            <person name="Matheny P.B."/>
            <person name="Labbe J."/>
            <person name="Martin F.M."/>
        </authorList>
    </citation>
    <scope>NUCLEOTIDE SEQUENCE</scope>
    <source>
        <strain evidence="1">HHB10654</strain>
    </source>
</reference>
<protein>
    <submittedName>
        <fullName evidence="1">Uncharacterized protein</fullName>
    </submittedName>
</protein>
<dbReference type="Proteomes" id="UP000814140">
    <property type="component" value="Unassembled WGS sequence"/>
</dbReference>
<evidence type="ECO:0000313" key="1">
    <source>
        <dbReference type="EMBL" id="KAI0057482.1"/>
    </source>
</evidence>
<comment type="caution">
    <text evidence="1">The sequence shown here is derived from an EMBL/GenBank/DDBJ whole genome shotgun (WGS) entry which is preliminary data.</text>
</comment>
<organism evidence="1 2">
    <name type="scientific">Artomyces pyxidatus</name>
    <dbReference type="NCBI Taxonomy" id="48021"/>
    <lineage>
        <taxon>Eukaryota</taxon>
        <taxon>Fungi</taxon>
        <taxon>Dikarya</taxon>
        <taxon>Basidiomycota</taxon>
        <taxon>Agaricomycotina</taxon>
        <taxon>Agaricomycetes</taxon>
        <taxon>Russulales</taxon>
        <taxon>Auriscalpiaceae</taxon>
        <taxon>Artomyces</taxon>
    </lineage>
</organism>
<reference evidence="1" key="1">
    <citation type="submission" date="2021-03" db="EMBL/GenBank/DDBJ databases">
        <authorList>
            <consortium name="DOE Joint Genome Institute"/>
            <person name="Ahrendt S."/>
            <person name="Looney B.P."/>
            <person name="Miyauchi S."/>
            <person name="Morin E."/>
            <person name="Drula E."/>
            <person name="Courty P.E."/>
            <person name="Chicoki N."/>
            <person name="Fauchery L."/>
            <person name="Kohler A."/>
            <person name="Kuo A."/>
            <person name="Labutti K."/>
            <person name="Pangilinan J."/>
            <person name="Lipzen A."/>
            <person name="Riley R."/>
            <person name="Andreopoulos W."/>
            <person name="He G."/>
            <person name="Johnson J."/>
            <person name="Barry K.W."/>
            <person name="Grigoriev I.V."/>
            <person name="Nagy L."/>
            <person name="Hibbett D."/>
            <person name="Henrissat B."/>
            <person name="Matheny P.B."/>
            <person name="Labbe J."/>
            <person name="Martin F."/>
        </authorList>
    </citation>
    <scope>NUCLEOTIDE SEQUENCE</scope>
    <source>
        <strain evidence="1">HHB10654</strain>
    </source>
</reference>
<dbReference type="EMBL" id="MU277246">
    <property type="protein sequence ID" value="KAI0057482.1"/>
    <property type="molecule type" value="Genomic_DNA"/>
</dbReference>
<gene>
    <name evidence="1" type="ORF">BV25DRAFT_1841593</name>
</gene>
<proteinExistence type="predicted"/>
<keyword evidence="2" id="KW-1185">Reference proteome</keyword>
<name>A0ACB8SMN2_9AGAM</name>
<sequence length="396" mass="41675">MACDTGASGAPPPPPQKTPFLNLRQTSRKAKQFWVVLRGHTTGIHRTWLETAVSITGYPSAIYEGFDTLEEAEAAWAAINRGGPDSLFSDTDAASTPTTSPARVPPPTQQAFAMPDPLASPTRNQDGSGRAPATPTGPRHVQFASPGARQDPPAASTGAQGTPTSPSLAPGAPAARTSAVGTPPRVTSGRRAPPASPTSPATPWLQNPGTSQVFSERYLRYREAIIAARAATHAPVTPPRRAPLDPAPPSEGPDSLSHFATTDGCSCARHGAPIEAATSSQAASSPSSFTFPSSRSVSSATFSESGTSPATAGTSGHRHTMSDDDVFDIVDMTPDGDRHYAIVSGWEVGIVPGPFDTIRRYINGHPCCQFKGFQSYEEALEWFAKHRANHDAHKHD</sequence>